<evidence type="ECO:0000313" key="2">
    <source>
        <dbReference type="Proteomes" id="UP000218711"/>
    </source>
</evidence>
<dbReference type="RefSeq" id="WP_179297756.1">
    <property type="nucleotide sequence ID" value="NZ_JXKC01000018.1"/>
</dbReference>
<dbReference type="AlphaFoldDB" id="A0A2A5SPJ7"/>
<protein>
    <submittedName>
        <fullName evidence="1">Uncharacterized protein</fullName>
    </submittedName>
</protein>
<accession>A0A2A5SPJ7</accession>
<dbReference type="Proteomes" id="UP000218711">
    <property type="component" value="Unassembled WGS sequence"/>
</dbReference>
<dbReference type="EMBL" id="JXKC01000018">
    <property type="protein sequence ID" value="PCS15874.1"/>
    <property type="molecule type" value="Genomic_DNA"/>
</dbReference>
<comment type="caution">
    <text evidence="1">The sequence shown here is derived from an EMBL/GenBank/DDBJ whole genome shotgun (WGS) entry which is preliminary data.</text>
</comment>
<organism evidence="1 2">
    <name type="scientific">Lactococcus cremoris subsp. tructae</name>
    <dbReference type="NCBI Taxonomy" id="542833"/>
    <lineage>
        <taxon>Bacteria</taxon>
        <taxon>Bacillati</taxon>
        <taxon>Bacillota</taxon>
        <taxon>Bacilli</taxon>
        <taxon>Lactobacillales</taxon>
        <taxon>Streptococcaceae</taxon>
        <taxon>Lactococcus</taxon>
    </lineage>
</organism>
<reference evidence="1 2" key="1">
    <citation type="submission" date="2014-12" db="EMBL/GenBank/DDBJ databases">
        <title>Draft genome sequences of 10 type strains of Lactococcus.</title>
        <authorList>
            <person name="Sun Z."/>
            <person name="Zhong Z."/>
            <person name="Liu W."/>
            <person name="Zhang W."/>
            <person name="Zhang H."/>
        </authorList>
    </citation>
    <scope>NUCLEOTIDE SEQUENCE [LARGE SCALE GENOMIC DNA]</scope>
    <source>
        <strain evidence="1 2">DSM 21502</strain>
    </source>
</reference>
<proteinExistence type="predicted"/>
<sequence length="218" mass="25595">MSLFSRFKKKEELKERPEETFSRLINFMKNNKVWHGMQISQNSETGEIGLFVFTSQEEMRLNQEWYAQPRVLSQSTFQEIADFLRTNREIDSIVINPFHKSCNVKRAYFIDTMRLPNFFDFPRNNEGIIQVYEWLKENPVLLLSDDNGVIITHLFCIAHTDDSSIAHELTGNEKYVLTDFEGLKKVFLEHQELSELQLNPNSDQISLNRIAFVKHGSN</sequence>
<name>A0A2A5SPJ7_LACLC</name>
<gene>
    <name evidence="1" type="ORF">RU92_GL001202</name>
</gene>
<evidence type="ECO:0000313" key="1">
    <source>
        <dbReference type="EMBL" id="PCS15874.1"/>
    </source>
</evidence>